<protein>
    <submittedName>
        <fullName evidence="1">8601_t:CDS:1</fullName>
    </submittedName>
</protein>
<evidence type="ECO:0000313" key="2">
    <source>
        <dbReference type="Proteomes" id="UP000789920"/>
    </source>
</evidence>
<reference evidence="1" key="1">
    <citation type="submission" date="2021-06" db="EMBL/GenBank/DDBJ databases">
        <authorList>
            <person name="Kallberg Y."/>
            <person name="Tangrot J."/>
            <person name="Rosling A."/>
        </authorList>
    </citation>
    <scope>NUCLEOTIDE SEQUENCE</scope>
    <source>
        <strain evidence="1">MA461A</strain>
    </source>
</reference>
<dbReference type="EMBL" id="CAJVQC010044170">
    <property type="protein sequence ID" value="CAG8779045.1"/>
    <property type="molecule type" value="Genomic_DNA"/>
</dbReference>
<accession>A0ACA9R6Y1</accession>
<comment type="caution">
    <text evidence="1">The sequence shown here is derived from an EMBL/GenBank/DDBJ whole genome shotgun (WGS) entry which is preliminary data.</text>
</comment>
<organism evidence="1 2">
    <name type="scientific">Racocetra persica</name>
    <dbReference type="NCBI Taxonomy" id="160502"/>
    <lineage>
        <taxon>Eukaryota</taxon>
        <taxon>Fungi</taxon>
        <taxon>Fungi incertae sedis</taxon>
        <taxon>Mucoromycota</taxon>
        <taxon>Glomeromycotina</taxon>
        <taxon>Glomeromycetes</taxon>
        <taxon>Diversisporales</taxon>
        <taxon>Gigasporaceae</taxon>
        <taxon>Racocetra</taxon>
    </lineage>
</organism>
<dbReference type="Proteomes" id="UP000789920">
    <property type="component" value="Unassembled WGS sequence"/>
</dbReference>
<gene>
    <name evidence="1" type="ORF">RPERSI_LOCUS17311</name>
</gene>
<sequence>MYLFQTNDSESITEQMQFADWLLQLGEGRIPSVSKNNLIQLFDDILLSFQTLQHLIDFVYSDLPTSLYNLQYLVESTKYLSADSIDKTSNRYNPTYKNLYPNKFLNSLKLSGISLHKLLLKVGTPIIILCNIDPTNSLYNRTCLVCQGFTTRVIDTE</sequence>
<name>A0ACA9R6Y1_9GLOM</name>
<feature type="non-terminal residue" evidence="1">
    <location>
        <position position="157"/>
    </location>
</feature>
<proteinExistence type="predicted"/>
<keyword evidence="2" id="KW-1185">Reference proteome</keyword>
<evidence type="ECO:0000313" key="1">
    <source>
        <dbReference type="EMBL" id="CAG8779045.1"/>
    </source>
</evidence>